<protein>
    <submittedName>
        <fullName evidence="1">Uncharacterized protein</fullName>
    </submittedName>
</protein>
<dbReference type="EMBL" id="CM047947">
    <property type="protein sequence ID" value="KAI9896796.1"/>
    <property type="molecule type" value="Genomic_DNA"/>
</dbReference>
<evidence type="ECO:0000313" key="1">
    <source>
        <dbReference type="EMBL" id="KAI9896796.1"/>
    </source>
</evidence>
<organism evidence="1 2">
    <name type="scientific">Trichothecium roseum</name>
    <dbReference type="NCBI Taxonomy" id="47278"/>
    <lineage>
        <taxon>Eukaryota</taxon>
        <taxon>Fungi</taxon>
        <taxon>Dikarya</taxon>
        <taxon>Ascomycota</taxon>
        <taxon>Pezizomycotina</taxon>
        <taxon>Sordariomycetes</taxon>
        <taxon>Hypocreomycetidae</taxon>
        <taxon>Hypocreales</taxon>
        <taxon>Hypocreales incertae sedis</taxon>
        <taxon>Trichothecium</taxon>
    </lineage>
</organism>
<gene>
    <name evidence="1" type="ORF">N3K66_007818</name>
</gene>
<reference evidence="1" key="1">
    <citation type="submission" date="2022-10" db="EMBL/GenBank/DDBJ databases">
        <title>Complete Genome of Trichothecium roseum strain YXFP-22015, a Plant Pathogen Isolated from Citrus.</title>
        <authorList>
            <person name="Wang Y."/>
            <person name="Zhu L."/>
        </authorList>
    </citation>
    <scope>NUCLEOTIDE SEQUENCE</scope>
    <source>
        <strain evidence="1">YXFP-22015</strain>
    </source>
</reference>
<comment type="caution">
    <text evidence="1">The sequence shown here is derived from an EMBL/GenBank/DDBJ whole genome shotgun (WGS) entry which is preliminary data.</text>
</comment>
<accession>A0ACC0URT7</accession>
<evidence type="ECO:0000313" key="2">
    <source>
        <dbReference type="Proteomes" id="UP001163324"/>
    </source>
</evidence>
<sequence length="229" mass="24612">MALAGLVPGAMANLLINNWCGVGVKIVQSHNAGCDFGTDGRCISEGSQPWTIGPGTGQSILGLDYITDGIGTSIKISKDDVADGILQFEYNVVQGEYGGLYWDLSDLDGSGGGLVGTPFHDQNVKVSPTGNGSGTGTCVTIRCEANKTCYDSYQHPDDPNTKFCPLDTGDIWLDLCQPYDQFITRLSSGNSPSHSNSTETIGEATSYHKRRHFHMESHVARSYIHGHKH</sequence>
<dbReference type="Proteomes" id="UP001163324">
    <property type="component" value="Chromosome 8"/>
</dbReference>
<proteinExistence type="predicted"/>
<keyword evidence="2" id="KW-1185">Reference proteome</keyword>
<name>A0ACC0URT7_9HYPO</name>